<reference evidence="2 3" key="1">
    <citation type="submission" date="2019-07" db="EMBL/GenBank/DDBJ databases">
        <title>Whole genome shotgun sequence of Pseudoalteromonas espejiana NBRC 102222.</title>
        <authorList>
            <person name="Hosoyama A."/>
            <person name="Uohara A."/>
            <person name="Ohji S."/>
            <person name="Ichikawa N."/>
        </authorList>
    </citation>
    <scope>NUCLEOTIDE SEQUENCE [LARGE SCALE GENOMIC DNA]</scope>
    <source>
        <strain evidence="2 3">NBRC 102222</strain>
    </source>
</reference>
<comment type="caution">
    <text evidence="2">The sequence shown here is derived from an EMBL/GenBank/DDBJ whole genome shotgun (WGS) entry which is preliminary data.</text>
</comment>
<feature type="transmembrane region" description="Helical" evidence="1">
    <location>
        <begin position="219"/>
        <end position="241"/>
    </location>
</feature>
<feature type="transmembrane region" description="Helical" evidence="1">
    <location>
        <begin position="100"/>
        <end position="126"/>
    </location>
</feature>
<protein>
    <submittedName>
        <fullName evidence="2">Uncharacterized protein</fullName>
    </submittedName>
</protein>
<dbReference type="AlphaFoldDB" id="A0A510Y0F3"/>
<evidence type="ECO:0000313" key="2">
    <source>
        <dbReference type="EMBL" id="GEK56780.1"/>
    </source>
</evidence>
<keyword evidence="1" id="KW-0472">Membrane</keyword>
<dbReference type="InterPro" id="IPR047798">
    <property type="entry name" value="BPSS1780-like"/>
</dbReference>
<name>A0A510Y0F3_9GAMM</name>
<feature type="transmembrane region" description="Helical" evidence="1">
    <location>
        <begin position="146"/>
        <end position="172"/>
    </location>
</feature>
<feature type="transmembrane region" description="Helical" evidence="1">
    <location>
        <begin position="193"/>
        <end position="213"/>
    </location>
</feature>
<keyword evidence="1" id="KW-1133">Transmembrane helix</keyword>
<gene>
    <name evidence="2" type="ORF">PES01_36250</name>
</gene>
<proteinExistence type="predicted"/>
<dbReference type="EMBL" id="BJUM01000053">
    <property type="protein sequence ID" value="GEK56780.1"/>
    <property type="molecule type" value="Genomic_DNA"/>
</dbReference>
<keyword evidence="1" id="KW-0812">Transmembrane</keyword>
<dbReference type="NCBIfam" id="NF041043">
    <property type="entry name" value="BPSS1780_fam"/>
    <property type="match status" value="1"/>
</dbReference>
<keyword evidence="3" id="KW-1185">Reference proteome</keyword>
<sequence>MSTELRIFKADAGLKWFKAGWQIFKTQPVTFIVMHLLIGIVGILSLVLPLLQVVAALATPFLTAGFYQAVLTKQQGGKIMLADILKPFSAKGNRLGLLRLALYQMGAGILMALLANGLFADAVAIMSQEGLDPNVALEQTLNSISGASVVLFLVAMALYLMAFAYAVPLIYFSKEKRILTALKNSLLVFYHNLFALSVFGIICMLFMALSMFLSFLPLLILMPICYISFFVSYQAIFMPIVPPSDDSNIKPLSSETSGRFDA</sequence>
<accession>A0A510Y0F3</accession>
<organism evidence="2 3">
    <name type="scientific">Pseudoalteromonas espejiana</name>
    <dbReference type="NCBI Taxonomy" id="28107"/>
    <lineage>
        <taxon>Bacteria</taxon>
        <taxon>Pseudomonadati</taxon>
        <taxon>Pseudomonadota</taxon>
        <taxon>Gammaproteobacteria</taxon>
        <taxon>Alteromonadales</taxon>
        <taxon>Pseudoalteromonadaceae</taxon>
        <taxon>Pseudoalteromonas</taxon>
    </lineage>
</organism>
<dbReference type="RefSeq" id="WP_089346750.1">
    <property type="nucleotide sequence ID" value="NZ_BJUM01000053.1"/>
</dbReference>
<evidence type="ECO:0000256" key="1">
    <source>
        <dbReference type="SAM" id="Phobius"/>
    </source>
</evidence>
<dbReference type="OrthoDB" id="6315319at2"/>
<dbReference type="Proteomes" id="UP000321419">
    <property type="component" value="Unassembled WGS sequence"/>
</dbReference>
<feature type="transmembrane region" description="Helical" evidence="1">
    <location>
        <begin position="28"/>
        <end position="47"/>
    </location>
</feature>
<evidence type="ECO:0000313" key="3">
    <source>
        <dbReference type="Proteomes" id="UP000321419"/>
    </source>
</evidence>